<evidence type="ECO:0000256" key="1">
    <source>
        <dbReference type="ARBA" id="ARBA00001974"/>
    </source>
</evidence>
<dbReference type="SUPFAM" id="SSF54373">
    <property type="entry name" value="FAD-linked reductases, C-terminal domain"/>
    <property type="match status" value="1"/>
</dbReference>
<protein>
    <recommendedName>
        <fullName evidence="7">FAD dependent oxidoreductase domain-containing protein</fullName>
    </recommendedName>
</protein>
<comment type="caution">
    <text evidence="8">The sequence shown here is derived from an EMBL/GenBank/DDBJ whole genome shotgun (WGS) entry which is preliminary data.</text>
</comment>
<evidence type="ECO:0000256" key="3">
    <source>
        <dbReference type="ARBA" id="ARBA00022827"/>
    </source>
</evidence>
<feature type="region of interest" description="Disordered" evidence="5">
    <location>
        <begin position="1"/>
        <end position="21"/>
    </location>
</feature>
<sequence>MAITRRRTGARLAADPPPPGPSRRTLLTGLAALPVAAATTAAAAERKERRSKKRRDARPTIQHVDVAIIGAGVFGAWTAWHLLRAGKSVRLFDAYGAGHWRASSGGESRVIRMGYGADTLYSEMARDSLKYWKDLSDTASAPIFHNTGVLWFAPAGDSHIDQSLAWLRANRVDHEQGDVSWLQNKYRQIQFYQGETGILETEAGALIAGRGVQEVIADAQIAVERVVMPAPLLSKRTKRHTLPDGGTADHLVYCAGPWLAEIFPQQLMNRIVATRQEVYHFGAPQGDTRFAPPDLPVWADNGGGGLFYGIPDLEGAGFKIAIDRHGPQVDPDTMDRTLTPAGIAEARAYIARRFPGLASAPLIGGRVCQYENSSNGDYLIDRFPGQERVWLVGGGSGHGFKNGPAVGKRVAAHILNAGLAIEPRFSFATKGTVAARTVF</sequence>
<dbReference type="InterPro" id="IPR045170">
    <property type="entry name" value="MTOX"/>
</dbReference>
<evidence type="ECO:0000313" key="8">
    <source>
        <dbReference type="EMBL" id="PZQ24687.1"/>
    </source>
</evidence>
<dbReference type="AlphaFoldDB" id="A0A2W5MY24"/>
<dbReference type="SUPFAM" id="SSF51905">
    <property type="entry name" value="FAD/NAD(P)-binding domain"/>
    <property type="match status" value="1"/>
</dbReference>
<evidence type="ECO:0000256" key="5">
    <source>
        <dbReference type="SAM" id="MobiDB-lite"/>
    </source>
</evidence>
<accession>A0A2W5MY24</accession>
<keyword evidence="2" id="KW-0285">Flavoprotein</keyword>
<evidence type="ECO:0000256" key="4">
    <source>
        <dbReference type="ARBA" id="ARBA00023002"/>
    </source>
</evidence>
<dbReference type="PANTHER" id="PTHR10961:SF46">
    <property type="entry name" value="PEROXISOMAL SARCOSINE OXIDASE"/>
    <property type="match status" value="1"/>
</dbReference>
<keyword evidence="6" id="KW-0472">Membrane</keyword>
<evidence type="ECO:0000256" key="2">
    <source>
        <dbReference type="ARBA" id="ARBA00022630"/>
    </source>
</evidence>
<dbReference type="EMBL" id="QFPJ01000001">
    <property type="protein sequence ID" value="PZQ24687.1"/>
    <property type="molecule type" value="Genomic_DNA"/>
</dbReference>
<keyword evidence="6" id="KW-0812">Transmembrane</keyword>
<feature type="transmembrane region" description="Helical" evidence="6">
    <location>
        <begin position="64"/>
        <end position="83"/>
    </location>
</feature>
<gene>
    <name evidence="8" type="ORF">DI569_00450</name>
</gene>
<dbReference type="Gene3D" id="3.30.9.10">
    <property type="entry name" value="D-Amino Acid Oxidase, subunit A, domain 2"/>
    <property type="match status" value="1"/>
</dbReference>
<dbReference type="GO" id="GO:0008115">
    <property type="term" value="F:sarcosine oxidase activity"/>
    <property type="evidence" value="ECO:0007669"/>
    <property type="project" value="TreeGrafter"/>
</dbReference>
<dbReference type="GO" id="GO:0050660">
    <property type="term" value="F:flavin adenine dinucleotide binding"/>
    <property type="evidence" value="ECO:0007669"/>
    <property type="project" value="InterPro"/>
</dbReference>
<keyword evidence="3" id="KW-0274">FAD</keyword>
<dbReference type="InterPro" id="IPR036188">
    <property type="entry name" value="FAD/NAD-bd_sf"/>
</dbReference>
<keyword evidence="4" id="KW-0560">Oxidoreductase</keyword>
<dbReference type="PROSITE" id="PS51318">
    <property type="entry name" value="TAT"/>
    <property type="match status" value="1"/>
</dbReference>
<dbReference type="InterPro" id="IPR006311">
    <property type="entry name" value="TAT_signal"/>
</dbReference>
<evidence type="ECO:0000256" key="6">
    <source>
        <dbReference type="SAM" id="Phobius"/>
    </source>
</evidence>
<comment type="cofactor">
    <cofactor evidence="1">
        <name>FAD</name>
        <dbReference type="ChEBI" id="CHEBI:57692"/>
    </cofactor>
</comment>
<reference evidence="8 9" key="1">
    <citation type="submission" date="2017-08" db="EMBL/GenBank/DDBJ databases">
        <title>Infants hospitalized years apart are colonized by the same room-sourced microbial strains.</title>
        <authorList>
            <person name="Brooks B."/>
            <person name="Olm M.R."/>
            <person name="Firek B.A."/>
            <person name="Baker R."/>
            <person name="Thomas B.C."/>
            <person name="Morowitz M.J."/>
            <person name="Banfield J.F."/>
        </authorList>
    </citation>
    <scope>NUCLEOTIDE SEQUENCE [LARGE SCALE GENOMIC DNA]</scope>
    <source>
        <strain evidence="8">S2_005_003_R2_47</strain>
    </source>
</reference>
<organism evidence="8 9">
    <name type="scientific">Sphingopyxis macrogoltabida</name>
    <name type="common">Sphingomonas macrogoltabidus</name>
    <dbReference type="NCBI Taxonomy" id="33050"/>
    <lineage>
        <taxon>Bacteria</taxon>
        <taxon>Pseudomonadati</taxon>
        <taxon>Pseudomonadota</taxon>
        <taxon>Alphaproteobacteria</taxon>
        <taxon>Sphingomonadales</taxon>
        <taxon>Sphingomonadaceae</taxon>
        <taxon>Sphingopyxis</taxon>
    </lineage>
</organism>
<dbReference type="InterPro" id="IPR006076">
    <property type="entry name" value="FAD-dep_OxRdtase"/>
</dbReference>
<proteinExistence type="predicted"/>
<dbReference type="Gene3D" id="3.50.50.60">
    <property type="entry name" value="FAD/NAD(P)-binding domain"/>
    <property type="match status" value="1"/>
</dbReference>
<dbReference type="PANTHER" id="PTHR10961">
    <property type="entry name" value="PEROXISOMAL SARCOSINE OXIDASE"/>
    <property type="match status" value="1"/>
</dbReference>
<dbReference type="Proteomes" id="UP000248597">
    <property type="component" value="Unassembled WGS sequence"/>
</dbReference>
<evidence type="ECO:0000259" key="7">
    <source>
        <dbReference type="Pfam" id="PF01266"/>
    </source>
</evidence>
<evidence type="ECO:0000313" key="9">
    <source>
        <dbReference type="Proteomes" id="UP000248597"/>
    </source>
</evidence>
<keyword evidence="6" id="KW-1133">Transmembrane helix</keyword>
<name>A0A2W5MY24_SPHMC</name>
<feature type="domain" description="FAD dependent oxidoreductase" evidence="7">
    <location>
        <begin position="65"/>
        <end position="412"/>
    </location>
</feature>
<dbReference type="Pfam" id="PF01266">
    <property type="entry name" value="DAO"/>
    <property type="match status" value="1"/>
</dbReference>